<dbReference type="Proteomes" id="UP000179807">
    <property type="component" value="Unassembled WGS sequence"/>
</dbReference>
<feature type="compositionally biased region" description="Basic and acidic residues" evidence="1">
    <location>
        <begin position="60"/>
        <end position="84"/>
    </location>
</feature>
<dbReference type="SUPFAM" id="SSF52540">
    <property type="entry name" value="P-loop containing nucleoside triphosphate hydrolases"/>
    <property type="match status" value="1"/>
</dbReference>
<dbReference type="GeneID" id="94845261"/>
<reference evidence="2" key="1">
    <citation type="submission" date="2016-10" db="EMBL/GenBank/DDBJ databases">
        <authorList>
            <person name="Benchimol M."/>
            <person name="Almeida L.G."/>
            <person name="Vasconcelos A.T."/>
            <person name="Perreira-Neves A."/>
            <person name="Rosa I.A."/>
            <person name="Tasca T."/>
            <person name="Bogo M.R."/>
            <person name="de Souza W."/>
        </authorList>
    </citation>
    <scope>NUCLEOTIDE SEQUENCE [LARGE SCALE GENOMIC DNA]</scope>
    <source>
        <strain evidence="2">K</strain>
    </source>
</reference>
<feature type="region of interest" description="Disordered" evidence="1">
    <location>
        <begin position="60"/>
        <end position="96"/>
    </location>
</feature>
<evidence type="ECO:0000313" key="2">
    <source>
        <dbReference type="EMBL" id="OHS97751.1"/>
    </source>
</evidence>
<dbReference type="VEuPathDB" id="TrichDB:TRFO_35961"/>
<name>A0A1J4JHM7_9EUKA</name>
<gene>
    <name evidence="2" type="ORF">TRFO_35961</name>
</gene>
<sequence length="96" mass="10709">MIGTKKDIGTLNDKSISPFRKLIDPYLYYECSSVTGENIQHIFDVITKIAIDPESVKKQIFNEEEEKKPADGTEAKNTDAKEKTTTAQKSAACLLI</sequence>
<keyword evidence="3" id="KW-1185">Reference proteome</keyword>
<evidence type="ECO:0000256" key="1">
    <source>
        <dbReference type="SAM" id="MobiDB-lite"/>
    </source>
</evidence>
<dbReference type="RefSeq" id="XP_068350888.1">
    <property type="nucleotide sequence ID" value="XM_068510557.1"/>
</dbReference>
<dbReference type="InterPro" id="IPR027417">
    <property type="entry name" value="P-loop_NTPase"/>
</dbReference>
<proteinExistence type="predicted"/>
<comment type="caution">
    <text evidence="2">The sequence shown here is derived from an EMBL/GenBank/DDBJ whole genome shotgun (WGS) entry which is preliminary data.</text>
</comment>
<dbReference type="AlphaFoldDB" id="A0A1J4JHM7"/>
<evidence type="ECO:0000313" key="3">
    <source>
        <dbReference type="Proteomes" id="UP000179807"/>
    </source>
</evidence>
<accession>A0A1J4JHM7</accession>
<dbReference type="EMBL" id="MLAK01001096">
    <property type="protein sequence ID" value="OHS97751.1"/>
    <property type="molecule type" value="Genomic_DNA"/>
</dbReference>
<protein>
    <submittedName>
        <fullName evidence="2">Uncharacterized protein</fullName>
    </submittedName>
</protein>
<organism evidence="2 3">
    <name type="scientific">Tritrichomonas foetus</name>
    <dbReference type="NCBI Taxonomy" id="1144522"/>
    <lineage>
        <taxon>Eukaryota</taxon>
        <taxon>Metamonada</taxon>
        <taxon>Parabasalia</taxon>
        <taxon>Tritrichomonadida</taxon>
        <taxon>Tritrichomonadidae</taxon>
        <taxon>Tritrichomonas</taxon>
    </lineage>
</organism>
<dbReference type="Gene3D" id="3.40.50.300">
    <property type="entry name" value="P-loop containing nucleotide triphosphate hydrolases"/>
    <property type="match status" value="1"/>
</dbReference>